<accession>A0A0G4IQR7</accession>
<gene>
    <name evidence="2" type="ORF">PBRA_000811</name>
    <name evidence="3" type="ORF">PLBR_LOCUS4993</name>
</gene>
<evidence type="ECO:0000256" key="1">
    <source>
        <dbReference type="SAM" id="MobiDB-lite"/>
    </source>
</evidence>
<name>A0A0G4IQR7_PLABS</name>
<reference evidence="3 5" key="2">
    <citation type="submission" date="2018-03" db="EMBL/GenBank/DDBJ databases">
        <authorList>
            <person name="Fogelqvist J."/>
        </authorList>
    </citation>
    <scope>NUCLEOTIDE SEQUENCE [LARGE SCALE GENOMIC DNA]</scope>
</reference>
<feature type="region of interest" description="Disordered" evidence="1">
    <location>
        <begin position="1"/>
        <end position="39"/>
    </location>
</feature>
<feature type="compositionally biased region" description="Polar residues" evidence="1">
    <location>
        <begin position="1"/>
        <end position="11"/>
    </location>
</feature>
<dbReference type="EMBL" id="OVEO01000008">
    <property type="protein sequence ID" value="SPQ97778.1"/>
    <property type="molecule type" value="Genomic_DNA"/>
</dbReference>
<dbReference type="Proteomes" id="UP000290189">
    <property type="component" value="Unassembled WGS sequence"/>
</dbReference>
<dbReference type="AlphaFoldDB" id="A0A0G4IQR7"/>
<dbReference type="Proteomes" id="UP000039324">
    <property type="component" value="Unassembled WGS sequence"/>
</dbReference>
<keyword evidence="3" id="KW-0496">Mitochondrion</keyword>
<proteinExistence type="predicted"/>
<geneLocation type="mitochondrion" evidence="3"/>
<evidence type="ECO:0000313" key="5">
    <source>
        <dbReference type="Proteomes" id="UP000290189"/>
    </source>
</evidence>
<dbReference type="EMBL" id="CDSF01000079">
    <property type="protein sequence ID" value="CEO97466.1"/>
    <property type="molecule type" value="Genomic_DNA"/>
</dbReference>
<protein>
    <submittedName>
        <fullName evidence="2">Uncharacterized protein</fullName>
    </submittedName>
</protein>
<evidence type="ECO:0000313" key="4">
    <source>
        <dbReference type="Proteomes" id="UP000039324"/>
    </source>
</evidence>
<keyword evidence="4" id="KW-1185">Reference proteome</keyword>
<reference evidence="2 4" key="1">
    <citation type="submission" date="2015-02" db="EMBL/GenBank/DDBJ databases">
        <authorList>
            <person name="Chooi Y.-H."/>
        </authorList>
    </citation>
    <scope>NUCLEOTIDE SEQUENCE [LARGE SCALE GENOMIC DNA]</scope>
    <source>
        <strain evidence="2">E3</strain>
    </source>
</reference>
<organism evidence="2 4">
    <name type="scientific">Plasmodiophora brassicae</name>
    <name type="common">Clubroot disease agent</name>
    <dbReference type="NCBI Taxonomy" id="37360"/>
    <lineage>
        <taxon>Eukaryota</taxon>
        <taxon>Sar</taxon>
        <taxon>Rhizaria</taxon>
        <taxon>Endomyxa</taxon>
        <taxon>Phytomyxea</taxon>
        <taxon>Plasmodiophorida</taxon>
        <taxon>Plasmodiophoridae</taxon>
        <taxon>Plasmodiophora</taxon>
    </lineage>
</organism>
<evidence type="ECO:0000313" key="3">
    <source>
        <dbReference type="EMBL" id="SPQ97778.1"/>
    </source>
</evidence>
<evidence type="ECO:0000313" key="2">
    <source>
        <dbReference type="EMBL" id="CEO97466.1"/>
    </source>
</evidence>
<sequence>MGCNWSKNQDILQDRQRRSAAVAGGAGAGGQPLHAGPERSPAISVAVGSVPQPVDEVTKFYGTSHTDRHMQEANMLRGIIEQTHQDFIDVTQEPAFMDEAEADERRKKYVAEFGNGAFGQLLKPIPEMFDHAFKSAEDLVAALDRPVPPEDERAWVLATCESVCRASRVAPMTSDGRALIVTFDSV</sequence>